<reference evidence="1" key="1">
    <citation type="journal article" date="2018" name="Genome Biol.">
        <title>SKESA: strategic k-mer extension for scrupulous assemblies.</title>
        <authorList>
            <person name="Souvorov A."/>
            <person name="Agarwala R."/>
            <person name="Lipman D.J."/>
        </authorList>
    </citation>
    <scope>NUCLEOTIDE SEQUENCE</scope>
    <source>
        <strain evidence="1">MA.RM_463</strain>
    </source>
</reference>
<gene>
    <name evidence="1" type="ORF">G8M10_005362</name>
</gene>
<proteinExistence type="predicted"/>
<name>A0A744NQY4_SALER</name>
<accession>A0A744NQY4</accession>
<organism evidence="1">
    <name type="scientific">Salmonella enterica</name>
    <name type="common">Salmonella choleraesuis</name>
    <dbReference type="NCBI Taxonomy" id="28901"/>
    <lineage>
        <taxon>Bacteria</taxon>
        <taxon>Pseudomonadati</taxon>
        <taxon>Pseudomonadota</taxon>
        <taxon>Gammaproteobacteria</taxon>
        <taxon>Enterobacterales</taxon>
        <taxon>Enterobacteriaceae</taxon>
        <taxon>Salmonella</taxon>
    </lineage>
</organism>
<comment type="caution">
    <text evidence="1">The sequence shown here is derived from an EMBL/GenBank/DDBJ whole genome shotgun (WGS) entry which is preliminary data.</text>
</comment>
<dbReference type="AlphaFoldDB" id="A0A744NQY4"/>
<protein>
    <submittedName>
        <fullName evidence="1">DUF927 domain-containing protein</fullName>
    </submittedName>
</protein>
<feature type="non-terminal residue" evidence="1">
    <location>
        <position position="1"/>
    </location>
</feature>
<dbReference type="EMBL" id="DAAULU010000058">
    <property type="protein sequence ID" value="HAF2747990.1"/>
    <property type="molecule type" value="Genomic_DNA"/>
</dbReference>
<reference evidence="1" key="2">
    <citation type="submission" date="2020-02" db="EMBL/GenBank/DDBJ databases">
        <authorList>
            <consortium name="NCBI Pathogen Detection Project"/>
        </authorList>
    </citation>
    <scope>NUCLEOTIDE SEQUENCE</scope>
    <source>
        <strain evidence="1">MA.RM_463</strain>
    </source>
</reference>
<evidence type="ECO:0000313" key="1">
    <source>
        <dbReference type="EMBL" id="HAF2747990.1"/>
    </source>
</evidence>
<sequence length="222" mass="25092">DAIKDAYQNNYGAAGREWIRWLAEHREDAVAAVRTAEERWRNLVPSDYGEQVHRVASRFAVLEAALLLGKVITGWDEQSCRDAIQHSYNAWIGVFGTGNKEIEQIIEQAVSFLSTFGMRRFAPLPYDEQSLPINELAGYRSKGNHSDDPVLFYVLPTVFRTEVARGFDSGQFARTLCEAGILKKSPSDKGYQTLTPRLRHVGNIRLRSYLLVQLDESEGAEQ</sequence>